<accession>A0A420HZ02</accession>
<sequence length="105" mass="11696">MPKPRFYFLFVFFIHWANLSRVHPNIITPSISRDNLHLKMASLSQSLDIDMEGAGVNPLSGLSAEDVRSLSGQVCLFLAEQSSKRQQEPLIAIVPKVQNPPSHIA</sequence>
<comment type="caution">
    <text evidence="2">The sequence shown here is derived from an EMBL/GenBank/DDBJ whole genome shotgun (WGS) entry which is preliminary data.</text>
</comment>
<dbReference type="Proteomes" id="UP000286134">
    <property type="component" value="Unassembled WGS sequence"/>
</dbReference>
<proteinExistence type="predicted"/>
<evidence type="ECO:0000256" key="1">
    <source>
        <dbReference type="SAM" id="SignalP"/>
    </source>
</evidence>
<reference evidence="2 3" key="1">
    <citation type="journal article" date="2018" name="BMC Genomics">
        <title>Comparative genome analyses reveal sequence features reflecting distinct modes of host-adaptation between dicot and monocot powdery mildew.</title>
        <authorList>
            <person name="Wu Y."/>
            <person name="Ma X."/>
            <person name="Pan Z."/>
            <person name="Kale S.D."/>
            <person name="Song Y."/>
            <person name="King H."/>
            <person name="Zhang Q."/>
            <person name="Presley C."/>
            <person name="Deng X."/>
            <person name="Wei C.I."/>
            <person name="Xiao S."/>
        </authorList>
    </citation>
    <scope>NUCLEOTIDE SEQUENCE [LARGE SCALE GENOMIC DNA]</scope>
    <source>
        <strain evidence="2">UMSG2</strain>
    </source>
</reference>
<gene>
    <name evidence="2" type="ORF">OnM2_02321</name>
</gene>
<name>A0A420HZ02_9PEZI</name>
<keyword evidence="1" id="KW-0732">Signal</keyword>
<feature type="chain" id="PRO_5019548956" evidence="1">
    <location>
        <begin position="25"/>
        <end position="105"/>
    </location>
</feature>
<keyword evidence="3" id="KW-1185">Reference proteome</keyword>
<dbReference type="AlphaFoldDB" id="A0A420HZ02"/>
<protein>
    <submittedName>
        <fullName evidence="2">Uncharacterized protein</fullName>
    </submittedName>
</protein>
<dbReference type="EMBL" id="MCFK01003180">
    <property type="protein sequence ID" value="RKF62659.1"/>
    <property type="molecule type" value="Genomic_DNA"/>
</dbReference>
<evidence type="ECO:0000313" key="2">
    <source>
        <dbReference type="EMBL" id="RKF62659.1"/>
    </source>
</evidence>
<feature type="signal peptide" evidence="1">
    <location>
        <begin position="1"/>
        <end position="24"/>
    </location>
</feature>
<organism evidence="2 3">
    <name type="scientific">Erysiphe neolycopersici</name>
    <dbReference type="NCBI Taxonomy" id="212602"/>
    <lineage>
        <taxon>Eukaryota</taxon>
        <taxon>Fungi</taxon>
        <taxon>Dikarya</taxon>
        <taxon>Ascomycota</taxon>
        <taxon>Pezizomycotina</taxon>
        <taxon>Leotiomycetes</taxon>
        <taxon>Erysiphales</taxon>
        <taxon>Erysiphaceae</taxon>
        <taxon>Erysiphe</taxon>
    </lineage>
</organism>
<evidence type="ECO:0000313" key="3">
    <source>
        <dbReference type="Proteomes" id="UP000286134"/>
    </source>
</evidence>